<feature type="transmembrane region" description="Helical" evidence="6">
    <location>
        <begin position="210"/>
        <end position="228"/>
    </location>
</feature>
<feature type="transmembrane region" description="Helical" evidence="6">
    <location>
        <begin position="125"/>
        <end position="142"/>
    </location>
</feature>
<evidence type="ECO:0000256" key="6">
    <source>
        <dbReference type="SAM" id="Phobius"/>
    </source>
</evidence>
<feature type="transmembrane region" description="Helical" evidence="6">
    <location>
        <begin position="180"/>
        <end position="198"/>
    </location>
</feature>
<sequence>MVKGSVCAFLAMIMVGSSVAVMGMLRDFPVYAGQAFRFTLAAALLLVVLRVRTQRSASTASTVTPRQWVRIGLLAAIGMVGFNVAIAAAEQDTDPALVGVIVGCAPIVIALITPLMARRPPSYRMILAGIVVAAGAASAQGLGSTGSATGILLSIGAMAGEVVFALVAAPILSDLGALRVSTYACVLAVPLCLLGMLITGEFRLPDTEQLLALAWLGAVVTACAYVLWFTAVGTIGAERAGLFPSVVPISAVAVTALLGTGTPTWGHVAGAIVVLVGLLIGLTSRTKSDVIVAEVDKPTDQMPQH</sequence>
<feature type="transmembrane region" description="Helical" evidence="6">
    <location>
        <begin position="95"/>
        <end position="113"/>
    </location>
</feature>
<evidence type="ECO:0000313" key="8">
    <source>
        <dbReference type="EMBL" id="MBB5157216.1"/>
    </source>
</evidence>
<evidence type="ECO:0000256" key="3">
    <source>
        <dbReference type="ARBA" id="ARBA00022692"/>
    </source>
</evidence>
<keyword evidence="4 6" id="KW-1133">Transmembrane helix</keyword>
<keyword evidence="9" id="KW-1185">Reference proteome</keyword>
<comment type="similarity">
    <text evidence="2">Belongs to the EamA transporter family.</text>
</comment>
<keyword evidence="5 6" id="KW-0472">Membrane</keyword>
<comment type="subcellular location">
    <subcellularLocation>
        <location evidence="1">Membrane</location>
        <topology evidence="1">Multi-pass membrane protein</topology>
    </subcellularLocation>
</comment>
<feature type="transmembrane region" description="Helical" evidence="6">
    <location>
        <begin position="264"/>
        <end position="282"/>
    </location>
</feature>
<dbReference type="InterPro" id="IPR000620">
    <property type="entry name" value="EamA_dom"/>
</dbReference>
<protein>
    <submittedName>
        <fullName evidence="8">Drug/metabolite transporter (DMT)-like permease</fullName>
    </submittedName>
</protein>
<dbReference type="PANTHER" id="PTHR32322">
    <property type="entry name" value="INNER MEMBRANE TRANSPORTER"/>
    <property type="match status" value="1"/>
</dbReference>
<dbReference type="InterPro" id="IPR037185">
    <property type="entry name" value="EmrE-like"/>
</dbReference>
<feature type="transmembrane region" description="Helical" evidence="6">
    <location>
        <begin position="7"/>
        <end position="25"/>
    </location>
</feature>
<name>A0A840Q9V7_9PSEU</name>
<evidence type="ECO:0000259" key="7">
    <source>
        <dbReference type="Pfam" id="PF00892"/>
    </source>
</evidence>
<feature type="domain" description="EamA" evidence="7">
    <location>
        <begin position="3"/>
        <end position="137"/>
    </location>
</feature>
<evidence type="ECO:0000256" key="1">
    <source>
        <dbReference type="ARBA" id="ARBA00004141"/>
    </source>
</evidence>
<feature type="transmembrane region" description="Helical" evidence="6">
    <location>
        <begin position="240"/>
        <end position="258"/>
    </location>
</feature>
<feature type="domain" description="EamA" evidence="7">
    <location>
        <begin position="149"/>
        <end position="280"/>
    </location>
</feature>
<organism evidence="8 9">
    <name type="scientific">Saccharopolyspora phatthalungensis</name>
    <dbReference type="NCBI Taxonomy" id="664693"/>
    <lineage>
        <taxon>Bacteria</taxon>
        <taxon>Bacillati</taxon>
        <taxon>Actinomycetota</taxon>
        <taxon>Actinomycetes</taxon>
        <taxon>Pseudonocardiales</taxon>
        <taxon>Pseudonocardiaceae</taxon>
        <taxon>Saccharopolyspora</taxon>
    </lineage>
</organism>
<dbReference type="Proteomes" id="UP000584374">
    <property type="component" value="Unassembled WGS sequence"/>
</dbReference>
<comment type="caution">
    <text evidence="8">The sequence shown here is derived from an EMBL/GenBank/DDBJ whole genome shotgun (WGS) entry which is preliminary data.</text>
</comment>
<dbReference type="PANTHER" id="PTHR32322:SF2">
    <property type="entry name" value="EAMA DOMAIN-CONTAINING PROTEIN"/>
    <property type="match status" value="1"/>
</dbReference>
<feature type="transmembrane region" description="Helical" evidence="6">
    <location>
        <begin position="31"/>
        <end position="51"/>
    </location>
</feature>
<feature type="transmembrane region" description="Helical" evidence="6">
    <location>
        <begin position="148"/>
        <end position="168"/>
    </location>
</feature>
<dbReference type="RefSeq" id="WP_184728212.1">
    <property type="nucleotide sequence ID" value="NZ_JACHIW010000001.1"/>
</dbReference>
<accession>A0A840Q9V7</accession>
<evidence type="ECO:0000256" key="5">
    <source>
        <dbReference type="ARBA" id="ARBA00023136"/>
    </source>
</evidence>
<dbReference type="InterPro" id="IPR050638">
    <property type="entry name" value="AA-Vitamin_Transporters"/>
</dbReference>
<proteinExistence type="inferred from homology"/>
<keyword evidence="3 6" id="KW-0812">Transmembrane</keyword>
<dbReference type="Pfam" id="PF00892">
    <property type="entry name" value="EamA"/>
    <property type="match status" value="2"/>
</dbReference>
<evidence type="ECO:0000256" key="4">
    <source>
        <dbReference type="ARBA" id="ARBA00022989"/>
    </source>
</evidence>
<dbReference type="GO" id="GO:0016020">
    <property type="term" value="C:membrane"/>
    <property type="evidence" value="ECO:0007669"/>
    <property type="project" value="UniProtKB-SubCell"/>
</dbReference>
<evidence type="ECO:0000256" key="2">
    <source>
        <dbReference type="ARBA" id="ARBA00007362"/>
    </source>
</evidence>
<evidence type="ECO:0000313" key="9">
    <source>
        <dbReference type="Proteomes" id="UP000584374"/>
    </source>
</evidence>
<reference evidence="8 9" key="1">
    <citation type="submission" date="2020-08" db="EMBL/GenBank/DDBJ databases">
        <title>Sequencing the genomes of 1000 actinobacteria strains.</title>
        <authorList>
            <person name="Klenk H.-P."/>
        </authorList>
    </citation>
    <scope>NUCLEOTIDE SEQUENCE [LARGE SCALE GENOMIC DNA]</scope>
    <source>
        <strain evidence="8 9">DSM 45584</strain>
    </source>
</reference>
<dbReference type="EMBL" id="JACHIW010000001">
    <property type="protein sequence ID" value="MBB5157216.1"/>
    <property type="molecule type" value="Genomic_DNA"/>
</dbReference>
<gene>
    <name evidence="8" type="ORF">BJ970_004750</name>
</gene>
<dbReference type="SUPFAM" id="SSF103481">
    <property type="entry name" value="Multidrug resistance efflux transporter EmrE"/>
    <property type="match status" value="2"/>
</dbReference>
<dbReference type="AlphaFoldDB" id="A0A840Q9V7"/>
<feature type="transmembrane region" description="Helical" evidence="6">
    <location>
        <begin position="71"/>
        <end position="89"/>
    </location>
</feature>